<sequence>MTLSGQAQYTGTKALYNNRSPSSQSQYTGTLYNRVTSQGRTIHPPSAKTKYMRFARKRIKDRLNINMFWNGALYRKFSQWEKHWDLVHNPVFIEDFEKQQQLQTEMFAFDDNDPFLSIDTLDYDNNNDNELITSYTNPNYQLGVEDA</sequence>
<dbReference type="Proteomes" id="UP000749559">
    <property type="component" value="Unassembled WGS sequence"/>
</dbReference>
<protein>
    <submittedName>
        <fullName evidence="1">Uncharacterized protein</fullName>
    </submittedName>
</protein>
<accession>A0A8J1TGJ0</accession>
<name>A0A8J1TGJ0_OWEFU</name>
<dbReference type="AlphaFoldDB" id="A0A8J1TGJ0"/>
<gene>
    <name evidence="1" type="ORF">OFUS_LOCUS4465</name>
</gene>
<reference evidence="1" key="1">
    <citation type="submission" date="2022-03" db="EMBL/GenBank/DDBJ databases">
        <authorList>
            <person name="Martin C."/>
        </authorList>
    </citation>
    <scope>NUCLEOTIDE SEQUENCE</scope>
</reference>
<proteinExistence type="predicted"/>
<comment type="caution">
    <text evidence="1">The sequence shown here is derived from an EMBL/GenBank/DDBJ whole genome shotgun (WGS) entry which is preliminary data.</text>
</comment>
<organism evidence="1 2">
    <name type="scientific">Owenia fusiformis</name>
    <name type="common">Polychaete worm</name>
    <dbReference type="NCBI Taxonomy" id="6347"/>
    <lineage>
        <taxon>Eukaryota</taxon>
        <taxon>Metazoa</taxon>
        <taxon>Spiralia</taxon>
        <taxon>Lophotrochozoa</taxon>
        <taxon>Annelida</taxon>
        <taxon>Polychaeta</taxon>
        <taxon>Sedentaria</taxon>
        <taxon>Canalipalpata</taxon>
        <taxon>Sabellida</taxon>
        <taxon>Oweniida</taxon>
        <taxon>Oweniidae</taxon>
        <taxon>Owenia</taxon>
    </lineage>
</organism>
<keyword evidence="2" id="KW-1185">Reference proteome</keyword>
<evidence type="ECO:0000313" key="1">
    <source>
        <dbReference type="EMBL" id="CAH1777419.1"/>
    </source>
</evidence>
<feature type="non-terminal residue" evidence="1">
    <location>
        <position position="147"/>
    </location>
</feature>
<evidence type="ECO:0000313" key="2">
    <source>
        <dbReference type="Proteomes" id="UP000749559"/>
    </source>
</evidence>
<dbReference type="EMBL" id="CAIIXF020000002">
    <property type="protein sequence ID" value="CAH1777419.1"/>
    <property type="molecule type" value="Genomic_DNA"/>
</dbReference>